<proteinExistence type="predicted"/>
<feature type="transmembrane region" description="Helical" evidence="1">
    <location>
        <begin position="186"/>
        <end position="202"/>
    </location>
</feature>
<evidence type="ECO:0000313" key="3">
    <source>
        <dbReference type="Proteomes" id="UP001501480"/>
    </source>
</evidence>
<feature type="transmembrane region" description="Helical" evidence="1">
    <location>
        <begin position="114"/>
        <end position="135"/>
    </location>
</feature>
<dbReference type="EMBL" id="BAAAPY010000001">
    <property type="protein sequence ID" value="GAA2070354.1"/>
    <property type="molecule type" value="Genomic_DNA"/>
</dbReference>
<keyword evidence="3" id="KW-1185">Reference proteome</keyword>
<dbReference type="Proteomes" id="UP001501480">
    <property type="component" value="Unassembled WGS sequence"/>
</dbReference>
<reference evidence="2 3" key="1">
    <citation type="journal article" date="2019" name="Int. J. Syst. Evol. Microbiol.">
        <title>The Global Catalogue of Microorganisms (GCM) 10K type strain sequencing project: providing services to taxonomists for standard genome sequencing and annotation.</title>
        <authorList>
            <consortium name="The Broad Institute Genomics Platform"/>
            <consortium name="The Broad Institute Genome Sequencing Center for Infectious Disease"/>
            <person name="Wu L."/>
            <person name="Ma J."/>
        </authorList>
    </citation>
    <scope>NUCLEOTIDE SEQUENCE [LARGE SCALE GENOMIC DNA]</scope>
    <source>
        <strain evidence="2 3">JCM 15749</strain>
    </source>
</reference>
<feature type="transmembrane region" description="Helical" evidence="1">
    <location>
        <begin position="270"/>
        <end position="291"/>
    </location>
</feature>
<keyword evidence="1" id="KW-0812">Transmembrane</keyword>
<dbReference type="RefSeq" id="WP_344323720.1">
    <property type="nucleotide sequence ID" value="NZ_BAAAPY010000001.1"/>
</dbReference>
<feature type="transmembrane region" description="Helical" evidence="1">
    <location>
        <begin position="141"/>
        <end position="156"/>
    </location>
</feature>
<accession>A0ABN2VRL7</accession>
<gene>
    <name evidence="2" type="ORF">GCM10009821_04230</name>
</gene>
<keyword evidence="1" id="KW-1133">Transmembrane helix</keyword>
<evidence type="ECO:0000256" key="1">
    <source>
        <dbReference type="SAM" id="Phobius"/>
    </source>
</evidence>
<feature type="transmembrane region" description="Helical" evidence="1">
    <location>
        <begin position="328"/>
        <end position="346"/>
    </location>
</feature>
<keyword evidence="1" id="KW-0472">Membrane</keyword>
<comment type="caution">
    <text evidence="2">The sequence shown here is derived from an EMBL/GenBank/DDBJ whole genome shotgun (WGS) entry which is preliminary data.</text>
</comment>
<feature type="transmembrane region" description="Helical" evidence="1">
    <location>
        <begin position="163"/>
        <end position="180"/>
    </location>
</feature>
<evidence type="ECO:0008006" key="4">
    <source>
        <dbReference type="Google" id="ProtNLM"/>
    </source>
</evidence>
<evidence type="ECO:0000313" key="2">
    <source>
        <dbReference type="EMBL" id="GAA2070354.1"/>
    </source>
</evidence>
<protein>
    <recommendedName>
        <fullName evidence="4">Glycosyltransferase RgtA/B/C/D-like domain-containing protein</fullName>
    </recommendedName>
</protein>
<feature type="transmembrane region" description="Helical" evidence="1">
    <location>
        <begin position="214"/>
        <end position="234"/>
    </location>
</feature>
<sequence length="513" mass="53583">MTGRPPPGRSERSTRRRHLTLAVAGILALSAPALTWPLMPDEAGFLLVARHWDPGPGTLYGPLWVDRPPVLIGTYRVADALLGSYGVRLVSALLAVAAVLAAHRLGTALGGARAAAWSTAVAVILLGWTTLATWAGKSESLGVPLVLVACWLAVESTRRTERWSGLATALAAGVAATLAVGMKQNLVGGVVFIAVLMTARLVRGVSPRRPAALLLGATVVGGALPLVVVLLWGARVGVSPQLLWDVLLGFRADAYAVISETESQANTARALRLVGLAVVTGIVPLLGWFVLRLVPALRRHPEVGLALLAVIAVDTAGVVLGGSYWDSYLQVFTPAAVLVVALLSTMPGSTGAVPRLVTVGMVVPLTVSLVTGATPSATQGTATGTTVGRAVQAAAAPDDTIVVMHGAPNVVHASGLSTPYRHLWSLPRRTLDPDLDELHAVLTGPDAPTWIVVVHAVSSWGLDEDGEVRRTIGSSYERHGTVCGIDVWVLRAEDRPPLPPSDCERPPSPRGDR</sequence>
<feature type="transmembrane region" description="Helical" evidence="1">
    <location>
        <begin position="303"/>
        <end position="322"/>
    </location>
</feature>
<name>A0ABN2VRL7_9ACTN</name>
<feature type="transmembrane region" description="Helical" evidence="1">
    <location>
        <begin position="85"/>
        <end position="102"/>
    </location>
</feature>
<organism evidence="2 3">
    <name type="scientific">Aeromicrobium halocynthiae</name>
    <dbReference type="NCBI Taxonomy" id="560557"/>
    <lineage>
        <taxon>Bacteria</taxon>
        <taxon>Bacillati</taxon>
        <taxon>Actinomycetota</taxon>
        <taxon>Actinomycetes</taxon>
        <taxon>Propionibacteriales</taxon>
        <taxon>Nocardioidaceae</taxon>
        <taxon>Aeromicrobium</taxon>
    </lineage>
</organism>